<keyword evidence="3" id="KW-1185">Reference proteome</keyword>
<dbReference type="Gene3D" id="1.10.1200.10">
    <property type="entry name" value="ACP-like"/>
    <property type="match status" value="1"/>
</dbReference>
<dbReference type="Pfam" id="PF00550">
    <property type="entry name" value="PP-binding"/>
    <property type="match status" value="1"/>
</dbReference>
<gene>
    <name evidence="2" type="ORF">RM844_09840</name>
</gene>
<evidence type="ECO:0000313" key="3">
    <source>
        <dbReference type="Proteomes" id="UP001183410"/>
    </source>
</evidence>
<evidence type="ECO:0000313" key="2">
    <source>
        <dbReference type="EMBL" id="MDT0266594.1"/>
    </source>
</evidence>
<accession>A0ABU2JNN5</accession>
<sequence>MRKLRYREAEQWDSLGHMTLVVAIEDEFDVELSPDDALAIESFEVAAALVGERTGDG</sequence>
<dbReference type="Proteomes" id="UP001183410">
    <property type="component" value="Unassembled WGS sequence"/>
</dbReference>
<dbReference type="InterPro" id="IPR036736">
    <property type="entry name" value="ACP-like_sf"/>
</dbReference>
<proteinExistence type="predicted"/>
<dbReference type="InterPro" id="IPR009081">
    <property type="entry name" value="PP-bd_ACP"/>
</dbReference>
<organism evidence="2 3">
    <name type="scientific">Streptomyces chisholmiae</name>
    <dbReference type="NCBI Taxonomy" id="3075540"/>
    <lineage>
        <taxon>Bacteria</taxon>
        <taxon>Bacillati</taxon>
        <taxon>Actinomycetota</taxon>
        <taxon>Actinomycetes</taxon>
        <taxon>Kitasatosporales</taxon>
        <taxon>Streptomycetaceae</taxon>
        <taxon>Streptomyces</taxon>
    </lineage>
</organism>
<dbReference type="RefSeq" id="WP_311666631.1">
    <property type="nucleotide sequence ID" value="NZ_JAVREO010000005.1"/>
</dbReference>
<protein>
    <submittedName>
        <fullName evidence="2">Acyl carrier protein</fullName>
    </submittedName>
</protein>
<feature type="domain" description="Carrier" evidence="1">
    <location>
        <begin position="13"/>
        <end position="44"/>
    </location>
</feature>
<evidence type="ECO:0000259" key="1">
    <source>
        <dbReference type="Pfam" id="PF00550"/>
    </source>
</evidence>
<reference evidence="3" key="1">
    <citation type="submission" date="2023-07" db="EMBL/GenBank/DDBJ databases">
        <title>30 novel species of actinomycetes from the DSMZ collection.</title>
        <authorList>
            <person name="Nouioui I."/>
        </authorList>
    </citation>
    <scope>NUCLEOTIDE SEQUENCE [LARGE SCALE GENOMIC DNA]</scope>
    <source>
        <strain evidence="3">DSM 44915</strain>
    </source>
</reference>
<dbReference type="EMBL" id="JAVREO010000005">
    <property type="protein sequence ID" value="MDT0266594.1"/>
    <property type="molecule type" value="Genomic_DNA"/>
</dbReference>
<name>A0ABU2JNN5_9ACTN</name>
<dbReference type="SUPFAM" id="SSF47336">
    <property type="entry name" value="ACP-like"/>
    <property type="match status" value="1"/>
</dbReference>
<comment type="caution">
    <text evidence="2">The sequence shown here is derived from an EMBL/GenBank/DDBJ whole genome shotgun (WGS) entry which is preliminary data.</text>
</comment>